<dbReference type="Gene3D" id="2.60.120.20">
    <property type="match status" value="3"/>
</dbReference>
<dbReference type="GO" id="GO:0003968">
    <property type="term" value="F:RNA-directed RNA polymerase activity"/>
    <property type="evidence" value="ECO:0007669"/>
    <property type="project" value="UniProtKB-KW"/>
</dbReference>
<dbReference type="InterPro" id="IPR001205">
    <property type="entry name" value="RNA-dir_pol_C"/>
</dbReference>
<dbReference type="GO" id="GO:0005524">
    <property type="term" value="F:ATP binding"/>
    <property type="evidence" value="ECO:0007669"/>
    <property type="project" value="UniProtKB-KW"/>
</dbReference>
<dbReference type="InterPro" id="IPR043504">
    <property type="entry name" value="Peptidase_S1_PA_chymotrypsin"/>
</dbReference>
<evidence type="ECO:0000256" key="6">
    <source>
        <dbReference type="ARBA" id="ARBA00022679"/>
    </source>
</evidence>
<keyword evidence="6" id="KW-0808">Transferase</keyword>
<dbReference type="InterPro" id="IPR029053">
    <property type="entry name" value="Viral_coat"/>
</dbReference>
<dbReference type="InterPro" id="IPR024387">
    <property type="entry name" value="Pept_C3G_Picornavir"/>
</dbReference>
<evidence type="ECO:0000256" key="8">
    <source>
        <dbReference type="ARBA" id="ARBA00022695"/>
    </source>
</evidence>
<evidence type="ECO:0000259" key="17">
    <source>
        <dbReference type="PROSITE" id="PS50507"/>
    </source>
</evidence>
<dbReference type="Gene3D" id="2.40.10.10">
    <property type="entry name" value="Trypsin-like serine proteases"/>
    <property type="match status" value="1"/>
</dbReference>
<dbReference type="InterPro" id="IPR024379">
    <property type="entry name" value="Waikavirus_capsid-1"/>
</dbReference>
<dbReference type="GO" id="GO:0003723">
    <property type="term" value="F:RNA binding"/>
    <property type="evidence" value="ECO:0007669"/>
    <property type="project" value="InterPro"/>
</dbReference>
<feature type="domain" description="SF3 helicase" evidence="18">
    <location>
        <begin position="1725"/>
        <end position="1893"/>
    </location>
</feature>
<dbReference type="InterPro" id="IPR001676">
    <property type="entry name" value="Picornavirus_capsid"/>
</dbReference>
<dbReference type="InterPro" id="IPR000605">
    <property type="entry name" value="Helicase_SF3_ssDNA/RNA_vir"/>
</dbReference>
<evidence type="ECO:0000256" key="15">
    <source>
        <dbReference type="ARBA" id="ARBA00022953"/>
    </source>
</evidence>
<dbReference type="GO" id="GO:0039694">
    <property type="term" value="P:viral RNA genome replication"/>
    <property type="evidence" value="ECO:0007669"/>
    <property type="project" value="InterPro"/>
</dbReference>
<evidence type="ECO:0000256" key="3">
    <source>
        <dbReference type="ARBA" id="ARBA00022484"/>
    </source>
</evidence>
<comment type="subcellular location">
    <subcellularLocation>
        <location evidence="1">Virion</location>
    </subcellularLocation>
</comment>
<dbReference type="PROSITE" id="PS50507">
    <property type="entry name" value="RDRP_SSRNA_POS"/>
    <property type="match status" value="1"/>
</dbReference>
<organism evidence="20">
    <name type="scientific">Eureka dunegrass waikavirus</name>
    <dbReference type="NCBI Taxonomy" id="3115787"/>
    <lineage>
        <taxon>Viruses</taxon>
        <taxon>Riboviria</taxon>
        <taxon>Orthornavirae</taxon>
        <taxon>Pisuviricota</taxon>
        <taxon>Pisoniviricetes</taxon>
        <taxon>Picornavirales</taxon>
        <taxon>Secoviridae</taxon>
        <taxon>Waikavirus</taxon>
    </lineage>
</organism>
<dbReference type="InterPro" id="IPR043502">
    <property type="entry name" value="DNA/RNA_pol_sf"/>
</dbReference>
<evidence type="ECO:0000256" key="5">
    <source>
        <dbReference type="ARBA" id="ARBA00022670"/>
    </source>
</evidence>
<dbReference type="SUPFAM" id="SSF88633">
    <property type="entry name" value="Positive stranded ssRNA viruses"/>
    <property type="match status" value="2"/>
</dbReference>
<evidence type="ECO:0000259" key="19">
    <source>
        <dbReference type="PROSITE" id="PS51874"/>
    </source>
</evidence>
<feature type="domain" description="RdRp catalytic" evidence="17">
    <location>
        <begin position="3086"/>
        <end position="3217"/>
    </location>
</feature>
<dbReference type="Pfam" id="PF12381">
    <property type="entry name" value="Peptidase_C3G"/>
    <property type="match status" value="1"/>
</dbReference>
<keyword evidence="3" id="KW-0696">RNA-directed RNA polymerase</keyword>
<name>A0AAT9JHR7_9SECO</name>
<keyword evidence="4" id="KW-0167">Capsid protein</keyword>
<evidence type="ECO:0000256" key="10">
    <source>
        <dbReference type="ARBA" id="ARBA00022801"/>
    </source>
</evidence>
<keyword evidence="11" id="KW-0347">Helicase</keyword>
<dbReference type="GO" id="GO:0005198">
    <property type="term" value="F:structural molecule activity"/>
    <property type="evidence" value="ECO:0007669"/>
    <property type="project" value="InterPro"/>
</dbReference>
<dbReference type="InterPro" id="IPR007094">
    <property type="entry name" value="RNA-dir_pol_PSvirus"/>
</dbReference>
<evidence type="ECO:0000256" key="14">
    <source>
        <dbReference type="ARBA" id="ARBA00022844"/>
    </source>
</evidence>
<dbReference type="GO" id="GO:0003724">
    <property type="term" value="F:RNA helicase activity"/>
    <property type="evidence" value="ECO:0007669"/>
    <property type="project" value="InterPro"/>
</dbReference>
<keyword evidence="8" id="KW-0548">Nucleotidyltransferase</keyword>
<sequence>MNGSALGKSLGNAHMSSDLLSHSKQCTLRIPMSRNMTSFHANNNNNQANNRARTDATLGLHSGEDHICPCCCDDLDEHHVCSDWGSDPSFPPYIPSPTPQFLVRFKGEFDSGVSSITSSVVKTCDHSFCFSVRLSNKFCATCRFLESIFQFYKSHKFLLYRENIGRLCNWSAEELLSKAILFVDGVRIDAEVVASHRVSCEHDKLLSPDAGSSDETTSHASDWNMCDNVKHLFECFSIGDASRGRFFGLSVSGNSWHATCKRCNASCKGTTCRTALPVIFLLRFCKLHYIMNKWYISHIVDRDLLEIDLLTAHFISGVLGEEVEVDAAALEMSKRNVMMWSMLQPPNESASCYNEETRHPKALGLLSDDICEHSFEIWNRHGVCIPLSRSMLLTFMLMGCDHGIVSCKSGEFGLVSFGGLIGVNVFCNKQFFDFHSRFYSGSFRTPHRTNIVVERCDAQSGLDDEEFERLMHMQDGLPLVKKDPNTKSMIDDVVVFEMEDEGSHARGLGLSERLGGLLQGVSHCVSALHQVWDWPLDLALTAVEGTGNWLAGNSKAISSDKICVGCPAIQQDLADLRMEAQKAMEIIRASIKKLSEGIDAITRMNKVNFERVMERFGKVDERLIELERFRQESESQKGDSKATQALVTAIADIKKMKIALADLNDRLKKIESQKPSHADVPGEQLPLPSRLRALAEMDEGTIMIDDEVRQSYDSTESSITDPNFSDVHNAIRANYLVKDFSWGVSDGEDRVIANIDLPSDLWEANNRLNDFLSLFQYYSVSGLTFEICLTSAPMHGGTLFVGWDACGCASRQQIATTTQLSGLQGVYIQACKGSRTTFSVRSPAIQDVICLSGSESSFGRLGILKVCIVNVLNAPKDAAQKVAGTVWVRFDNPKLHYYTLRHNPVIAQMDANRLRDIDGLEAIVGGGNWSTTSQRNLITLNVHPTACKIGNGLVTHTPLGVVSQPFARWSGGLTFRFIFGASQFARGRLLIAAIPVAFRDKTITIGQMSAFHNVECLLSGETMEFELNVPYHSIGRNSMVSRDGMFDMSSHDPTYLITRLHVLVLDSLVLNANASNQISFTVTMRPGPGFELMNLRGVLSEPIVRTLKQVDLGQSFESGKLLGSGFHEIISRHSVAMNVLFDNDKNNALLLMVAPAYRHLPPQATLLSWMSQLFVQWSGGIMYRLSAYGNDRKSGGFIRIWHDPNGSLEQGEEFAAAQNLDPYPGAQITYWNFNDGPIEYYVPYVARTPRLFVPKVRIASDKRSWIINYNGMLCIDYNGNQPGFAVEIGQRAADDFNFWTRTVAPRCGKVSKGFTQLAYASDLNDISSPAKGTVRVGGALSNRNVRPLKFQETENVRSKVSVTDAFSEFDKARAEMDCGLKGFVQANKIINKRATCEKVADVVDFTHSLLPKDYNPEDFNAILGKVAPLLNSMTKTSKNIEEKMSSFDTLMDRILKFGKGFLGKTICFDAMQAYKDGKMSKAVLLSLIGGIAIAWTCKSVKGMIRKLSILMMILWSPFLYTNVWKLGKWITKKWTSTWKKSETCRKHSLAGLCEQAKEAFANFPDWFASEGLNVLGQLLTVLMTVVSLIAWGTIPTTKQTQTWAQKFKEFGERGRAISSATSGFRSLSTMCKGFSDFIVTNFFGAEIDDQAYSTMTKFNIAEWVEEVKIFSLEENKFVGFGGEEHLRKVRLMYDRSLEIQADLMRKHTFKPAMVSIIRDTCKKCEDLLNESYTFKGMKTPRIDPFYMCLEGAPGVGKSSVATKVINDIMDYMGEPKTDRIYTRCCADQYWSNYHHEPVIFYDDLGAITRQGTLSDYAEIMGVKSNRPFSLPMAAVEEKGRHCLSKYLVACTNIGKLDDSGDVKTKEAYYRRINLPVNVSRDLNAPMNPNNPTEGLRFRVDEILHLGEYVCVLEHPLLRGKVGLSPLDLQEMNYEEFLSFAKLYCRLYIENQTKLVNTLNGYDESIELSSDDCEAQSGEEVSLKYLMDKFSVKGHELNCQMKMIGLTENDCWSTSKTLSMQEALGTLCGCGLQENCNFSFYLKRINSNISKLPGLKCYDRFGLVKVGRSPEETLVRIKNGSLDNPFEGFSELHVLGFIGAWLQFGVRDDELCFSYQLNGTPQIKEYTYECEDSLRNMKFVKINSVSCRVWPSCSKLFSRIVAESGCLSLYDGENYHNLVPHERSSFVQPAISWQKLLSGLADVNLTILKLAGSRKSGLIAGLVESHWQVIDNMSEWKDICHEVFEDMGFEDGILFVLGCALKKGESARKNCAVKSNKRKINMEKLVDNLKEHQTKLIQKLSPHSKKILSIGGAVVAFGALAGAVIGCMKFFRKVTQSFETEEDDIMVNEVSAASASDGFATSYRKIQKRPPVFRVKKQMAMASASDDHRTRYVMKQRMAPRVRVGKEMNAASASDSHCTKYKMSQRRIPMKRVQKEGFMVTYDDRDEDFLKTVRRLRRRKMRKALAHMAGLEDYPDTMEEITSWQNWLLSKGCLPPDSSKQEIFEKTLEGEICETLIQAENMLNGPTLEHDDAKLKKLHETVMIDKGGEIQKMISEGVRHETEKQAQVGAMGLAKDPNMIELVNTHVSRMSCVIVDATKNKVFNVLRLKGSFVVCPAHYFEEFDEHSELHFVCLNKIVRIDFNPSRVSLVSKHQDLVVWDLGNAVPPSSNFIQHIANYEDWRHFQDGPGVFSQMRYSGRVAMQVVHALGMIERIKINTETPTAVYSMLGSDHTITTGLRYHIYSLPGFCGGVVLRANPKMVRKIVGLHVAGRRERAMGYSEMLIAEDLEAAMSRISNSYQFHIEGHLKPAVDVCTKESGLDRPLRALGCHGKVFPEDVSKMSVKTSIRPSLIHGLIGEVKTEPSILSKFDRRLGPLEGKFDPVLEAAMKYGSPIVPFPQESVDEVEEHLISVFKNMDNTLNKRSVNNLEIGINGIDLSDYWLPIEMTTSSGWPYSKRKPKGAEGKKWLFEEDGKYPSGRIRYKFKDEGLIESYNFMLSEAKAGRAPQVVTIECPKDERRKLAKIYEKPATRTFTILPPEINILFRQYFGDFAAMVMSNRGISFCQVGINPETVEWSDLMNNLKKIGERGFAGDYSKFDGIGDPTIYHSIVNVVNAWYDDGEENARIRHCLLNSIVHRDGIVNDLLFKYSQGMPSGFAMTVIFNSFVNYYYLALSWMYLISTSPLSAQSDLKSFDNYTKVIVYGDDNVVAVDKDFLPYYNLRSVACFLDNFGVSYTDDSKNPIHLSKADVEISSVTFLKRSWVPLSGSLGMFYKAPLDKTSIEERCNWIRECDDPEEALNQNVESALYEASIHDFTYFKDLKDRLEVAYDRVQCTLPEVSYRNCQRRWWTNMTGAAPSATDISRIVNASNAGRLDPKTVFEDAYFKEKCSLGEMLSRAKAAPLAAFQV</sequence>
<keyword evidence="16" id="KW-1133">Transmembrane helix</keyword>
<accession>A0AAT9JHR7</accession>
<gene>
    <name evidence="20" type="primary">ORF1</name>
</gene>
<dbReference type="GO" id="GO:0006351">
    <property type="term" value="P:DNA-templated transcription"/>
    <property type="evidence" value="ECO:0007669"/>
    <property type="project" value="InterPro"/>
</dbReference>
<dbReference type="Gene3D" id="3.30.70.270">
    <property type="match status" value="1"/>
</dbReference>
<dbReference type="Gene3D" id="1.20.960.20">
    <property type="match status" value="1"/>
</dbReference>
<dbReference type="Pfam" id="PF00680">
    <property type="entry name" value="RdRP_1"/>
    <property type="match status" value="1"/>
</dbReference>
<dbReference type="InterPro" id="IPR044067">
    <property type="entry name" value="PCV_3C_PRO"/>
</dbReference>
<evidence type="ECO:0000256" key="4">
    <source>
        <dbReference type="ARBA" id="ARBA00022561"/>
    </source>
</evidence>
<dbReference type="InterPro" id="IPR033703">
    <property type="entry name" value="Rhv-like"/>
</dbReference>
<evidence type="ECO:0000259" key="18">
    <source>
        <dbReference type="PROSITE" id="PS51218"/>
    </source>
</evidence>
<dbReference type="GO" id="GO:0006508">
    <property type="term" value="P:proteolysis"/>
    <property type="evidence" value="ECO:0007669"/>
    <property type="project" value="UniProtKB-KW"/>
</dbReference>
<feature type="domain" description="Peptidase C3" evidence="19">
    <location>
        <begin position="2575"/>
        <end position="2787"/>
    </location>
</feature>
<dbReference type="GO" id="GO:0019028">
    <property type="term" value="C:viral capsid"/>
    <property type="evidence" value="ECO:0007669"/>
    <property type="project" value="UniProtKB-KW"/>
</dbReference>
<dbReference type="CDD" id="cd23169">
    <property type="entry name" value="ps-ssRNAv-Picornavirales"/>
    <property type="match status" value="1"/>
</dbReference>
<evidence type="ECO:0000256" key="7">
    <source>
        <dbReference type="ARBA" id="ARBA00022692"/>
    </source>
</evidence>
<keyword evidence="15" id="KW-0693">Viral RNA replication</keyword>
<keyword evidence="13" id="KW-0067">ATP-binding</keyword>
<dbReference type="PROSITE" id="PS51874">
    <property type="entry name" value="PCV_3C_PRO"/>
    <property type="match status" value="1"/>
</dbReference>
<evidence type="ECO:0000256" key="16">
    <source>
        <dbReference type="ARBA" id="ARBA00022989"/>
    </source>
</evidence>
<keyword evidence="9" id="KW-0547">Nucleotide-binding</keyword>
<dbReference type="Pfam" id="PF00073">
    <property type="entry name" value="Rhv"/>
    <property type="match status" value="1"/>
</dbReference>
<dbReference type="GO" id="GO:0004197">
    <property type="term" value="F:cysteine-type endopeptidase activity"/>
    <property type="evidence" value="ECO:0007669"/>
    <property type="project" value="InterPro"/>
</dbReference>
<dbReference type="Pfam" id="PF12264">
    <property type="entry name" value="Waikav_capsid_1"/>
    <property type="match status" value="1"/>
</dbReference>
<dbReference type="Pfam" id="PF00910">
    <property type="entry name" value="RNA_helicase"/>
    <property type="match status" value="1"/>
</dbReference>
<evidence type="ECO:0000256" key="11">
    <source>
        <dbReference type="ARBA" id="ARBA00022806"/>
    </source>
</evidence>
<keyword evidence="5" id="KW-0645">Protease</keyword>
<reference evidence="20" key="1">
    <citation type="submission" date="2023-11" db="EMBL/GenBank/DDBJ databases">
        <authorList>
            <person name="Sidharthan V.K."/>
            <person name="Reddy V."/>
            <person name="Kiran G."/>
            <person name="Rajeswari V."/>
            <person name="Baranwal V.K."/>
        </authorList>
    </citation>
    <scope>NUCLEOTIDE SEQUENCE</scope>
    <source>
        <strain evidence="20">Swa ale</strain>
    </source>
</reference>
<keyword evidence="7" id="KW-0812">Transmembrane</keyword>
<keyword evidence="14" id="KW-0946">Virion</keyword>
<evidence type="ECO:0000313" key="20">
    <source>
        <dbReference type="EMBL" id="DBA54819.1"/>
    </source>
</evidence>
<evidence type="ECO:0000256" key="1">
    <source>
        <dbReference type="ARBA" id="ARBA00004328"/>
    </source>
</evidence>
<dbReference type="InterPro" id="IPR043128">
    <property type="entry name" value="Rev_trsase/Diguanyl_cyclase"/>
</dbReference>
<dbReference type="InterPro" id="IPR009003">
    <property type="entry name" value="Peptidase_S1_PA"/>
</dbReference>
<evidence type="ECO:0000256" key="12">
    <source>
        <dbReference type="ARBA" id="ARBA00022807"/>
    </source>
</evidence>
<dbReference type="SUPFAM" id="SSF56672">
    <property type="entry name" value="DNA/RNA polymerases"/>
    <property type="match status" value="1"/>
</dbReference>
<evidence type="ECO:0000256" key="9">
    <source>
        <dbReference type="ARBA" id="ARBA00022741"/>
    </source>
</evidence>
<keyword evidence="12" id="KW-0788">Thiol protease</keyword>
<protein>
    <recommendedName>
        <fullName evidence="2">Genome polyprotein</fullName>
    </recommendedName>
</protein>
<proteinExistence type="predicted"/>
<dbReference type="CDD" id="cd00205">
    <property type="entry name" value="rhv_like"/>
    <property type="match status" value="1"/>
</dbReference>
<dbReference type="SUPFAM" id="SSF50494">
    <property type="entry name" value="Trypsin-like serine proteases"/>
    <property type="match status" value="1"/>
</dbReference>
<evidence type="ECO:0000256" key="2">
    <source>
        <dbReference type="ARBA" id="ARBA00020107"/>
    </source>
</evidence>
<keyword evidence="10" id="KW-0378">Hydrolase</keyword>
<evidence type="ECO:0000256" key="13">
    <source>
        <dbReference type="ARBA" id="ARBA00022840"/>
    </source>
</evidence>
<dbReference type="PROSITE" id="PS51218">
    <property type="entry name" value="SF3_HELICASE_2"/>
    <property type="match status" value="1"/>
</dbReference>
<keyword evidence="16" id="KW-0472">Membrane</keyword>
<dbReference type="InterPro" id="IPR014759">
    <property type="entry name" value="Helicase_SF3_ssRNA_vir"/>
</dbReference>
<reference evidence="20" key="2">
    <citation type="journal article" date="2024" name="Arch. Virol.">
        <title>Probing of plant transcriptomes reveals the hidden genetic diversity of the family Secoviridae.</title>
        <authorList>
            <person name="Sidharthan V.K."/>
            <person name="Reddy V."/>
            <person name="Kiran G."/>
            <person name="Rajeswari V."/>
            <person name="Baranwal V.K."/>
            <person name="Kumar M.K."/>
            <person name="Kumar K.S."/>
        </authorList>
    </citation>
    <scope>NUCLEOTIDE SEQUENCE</scope>
    <source>
        <strain evidence="20">Swa ale</strain>
    </source>
</reference>
<dbReference type="EMBL" id="BK065143">
    <property type="protein sequence ID" value="DBA54819.1"/>
    <property type="molecule type" value="Genomic_RNA"/>
</dbReference>